<evidence type="ECO:0000256" key="1">
    <source>
        <dbReference type="ARBA" id="ARBA00001946"/>
    </source>
</evidence>
<dbReference type="PANTHER" id="PTHR13710:SF105">
    <property type="entry name" value="ATP-DEPENDENT DNA HELICASE Q1"/>
    <property type="match status" value="1"/>
</dbReference>
<dbReference type="InterPro" id="IPR006293">
    <property type="entry name" value="DNA_helicase_ATP-dep_RecQ_bac"/>
</dbReference>
<dbReference type="Pfam" id="PF09382">
    <property type="entry name" value="RQC"/>
    <property type="match status" value="1"/>
</dbReference>
<keyword evidence="12" id="KW-0233">DNA recombination</keyword>
<evidence type="ECO:0000256" key="15">
    <source>
        <dbReference type="ARBA" id="ARBA00034617"/>
    </source>
</evidence>
<keyword evidence="8 20" id="KW-0347">Helicase</keyword>
<dbReference type="Gene3D" id="1.10.10.10">
    <property type="entry name" value="Winged helix-like DNA-binding domain superfamily/Winged helix DNA-binding domain"/>
    <property type="match status" value="1"/>
</dbReference>
<dbReference type="GO" id="GO:0009378">
    <property type="term" value="F:four-way junction helicase activity"/>
    <property type="evidence" value="ECO:0007669"/>
    <property type="project" value="TreeGrafter"/>
</dbReference>
<evidence type="ECO:0000256" key="3">
    <source>
        <dbReference type="ARBA" id="ARBA00005446"/>
    </source>
</evidence>
<comment type="catalytic activity">
    <reaction evidence="15">
        <text>Couples ATP hydrolysis with the unwinding of duplex DNA by translocating in the 3'-5' direction.</text>
        <dbReference type="EC" id="5.6.2.4"/>
    </reaction>
</comment>
<feature type="domain" description="HRDC" evidence="17">
    <location>
        <begin position="512"/>
        <end position="592"/>
    </location>
</feature>
<evidence type="ECO:0000256" key="14">
    <source>
        <dbReference type="ARBA" id="ARBA00023235"/>
    </source>
</evidence>
<dbReference type="Gene3D" id="1.10.150.80">
    <property type="entry name" value="HRDC domain"/>
    <property type="match status" value="1"/>
</dbReference>
<dbReference type="InterPro" id="IPR018982">
    <property type="entry name" value="RQC_domain"/>
</dbReference>
<evidence type="ECO:0000256" key="2">
    <source>
        <dbReference type="ARBA" id="ARBA00001947"/>
    </source>
</evidence>
<comment type="similarity">
    <text evidence="3">Belongs to the helicase family. RecQ subfamily.</text>
</comment>
<keyword evidence="13" id="KW-0234">DNA repair</keyword>
<dbReference type="SMART" id="SM00341">
    <property type="entry name" value="HRDC"/>
    <property type="match status" value="1"/>
</dbReference>
<dbReference type="FunFam" id="3.40.50.300:FF:000296">
    <property type="entry name" value="ATP-dependent DNA helicase RecQ"/>
    <property type="match status" value="1"/>
</dbReference>
<keyword evidence="21" id="KW-1185">Reference proteome</keyword>
<dbReference type="Proteomes" id="UP000580568">
    <property type="component" value="Unassembled WGS sequence"/>
</dbReference>
<dbReference type="GO" id="GO:0030894">
    <property type="term" value="C:replisome"/>
    <property type="evidence" value="ECO:0007669"/>
    <property type="project" value="TreeGrafter"/>
</dbReference>
<sequence length="593" mass="68430">MDNSLKVLKKVFGFSSFREGQREIIQTILSGRDVFAVMPTGGGKSVCYQIPAVLMGGITLVISPLISLMKDQVDSINNVGINAAFINSTINKNEIVEIIEDALIGKYKLIYIAPERLELDYCVKLIRTLNISQIAVDEAHCVSQWGHDFRQSYRFILPFVNSLSKRPVITAFTATATEEVRVDSMKLLGLKDPYVHISSFNRDNLSMNIHKEVDKLEFVKDIIREHEDQSGIIYCSRRKDVDGLYDYLRERGYSAAKYHGGLKDEEKEFFQDEFLFDRKDIMIATNAFGMGIDKSNVRYIVHFSLPKNIENYYQEIGRGGRDGEKCQCHLLYSREDIPSLEYMINTSTVLNRREIELRKLQAMVDFCESHNCYRHFILKYFGESDIKEYCNNCSNCLNNDELRDITVEAQKILSCVYRTKERYGISVMVDILRGYSGPKILDNKLNELSTYGIMKEYSTKFIKDIVQTLIDEGFVDKKEGTYSMLKLNKKSIDILKGKEKVMAKLKDTNDDTVLDEELFKKLRILRRDLSQSENVKPYIIFSDSTLIQIANLRPQTKEELKEIRGVGEKKIDRYGERVLRVVHNHILMKSKVN</sequence>
<evidence type="ECO:0000259" key="17">
    <source>
        <dbReference type="PROSITE" id="PS50967"/>
    </source>
</evidence>
<dbReference type="GO" id="GO:0043138">
    <property type="term" value="F:3'-5' DNA helicase activity"/>
    <property type="evidence" value="ECO:0007669"/>
    <property type="project" value="UniProtKB-EC"/>
</dbReference>
<dbReference type="GO" id="GO:0006281">
    <property type="term" value="P:DNA repair"/>
    <property type="evidence" value="ECO:0007669"/>
    <property type="project" value="UniProtKB-KW"/>
</dbReference>
<evidence type="ECO:0000256" key="16">
    <source>
        <dbReference type="NCBIfam" id="TIGR01389"/>
    </source>
</evidence>
<keyword evidence="11" id="KW-0238">DNA-binding</keyword>
<dbReference type="Pfam" id="PF00271">
    <property type="entry name" value="Helicase_C"/>
    <property type="match status" value="1"/>
</dbReference>
<dbReference type="PANTHER" id="PTHR13710">
    <property type="entry name" value="DNA HELICASE RECQ FAMILY MEMBER"/>
    <property type="match status" value="1"/>
</dbReference>
<dbReference type="CDD" id="cd17920">
    <property type="entry name" value="DEXHc_RecQ"/>
    <property type="match status" value="1"/>
</dbReference>
<dbReference type="GO" id="GO:0005737">
    <property type="term" value="C:cytoplasm"/>
    <property type="evidence" value="ECO:0007669"/>
    <property type="project" value="TreeGrafter"/>
</dbReference>
<dbReference type="InterPro" id="IPR004589">
    <property type="entry name" value="DNA_helicase_ATP-dep_RecQ"/>
</dbReference>
<dbReference type="GO" id="GO:0009432">
    <property type="term" value="P:SOS response"/>
    <property type="evidence" value="ECO:0007669"/>
    <property type="project" value="UniProtKB-UniRule"/>
</dbReference>
<keyword evidence="6" id="KW-0227">DNA damage</keyword>
<dbReference type="NCBIfam" id="TIGR01389">
    <property type="entry name" value="recQ"/>
    <property type="match status" value="1"/>
</dbReference>
<feature type="domain" description="Helicase C-terminal" evidence="19">
    <location>
        <begin position="218"/>
        <end position="361"/>
    </location>
</feature>
<dbReference type="InterPro" id="IPR036388">
    <property type="entry name" value="WH-like_DNA-bd_sf"/>
</dbReference>
<dbReference type="EMBL" id="BLZR01000001">
    <property type="protein sequence ID" value="GFP74341.1"/>
    <property type="molecule type" value="Genomic_DNA"/>
</dbReference>
<dbReference type="InterPro" id="IPR010997">
    <property type="entry name" value="HRDC-like_sf"/>
</dbReference>
<proteinExistence type="inferred from homology"/>
<dbReference type="GO" id="GO:0016787">
    <property type="term" value="F:hydrolase activity"/>
    <property type="evidence" value="ECO:0007669"/>
    <property type="project" value="UniProtKB-KW"/>
</dbReference>
<evidence type="ECO:0000256" key="8">
    <source>
        <dbReference type="ARBA" id="ARBA00022806"/>
    </source>
</evidence>
<evidence type="ECO:0000256" key="12">
    <source>
        <dbReference type="ARBA" id="ARBA00023172"/>
    </source>
</evidence>
<comment type="cofactor">
    <cofactor evidence="2">
        <name>Zn(2+)</name>
        <dbReference type="ChEBI" id="CHEBI:29105"/>
    </cofactor>
</comment>
<dbReference type="GO" id="GO:0006260">
    <property type="term" value="P:DNA replication"/>
    <property type="evidence" value="ECO:0007669"/>
    <property type="project" value="InterPro"/>
</dbReference>
<dbReference type="SUPFAM" id="SSF52540">
    <property type="entry name" value="P-loop containing nucleoside triphosphate hydrolases"/>
    <property type="match status" value="1"/>
</dbReference>
<dbReference type="InterPro" id="IPR036390">
    <property type="entry name" value="WH_DNA-bd_sf"/>
</dbReference>
<evidence type="ECO:0000256" key="9">
    <source>
        <dbReference type="ARBA" id="ARBA00022833"/>
    </source>
</evidence>
<reference evidence="20 21" key="1">
    <citation type="submission" date="2020-07" db="EMBL/GenBank/DDBJ databases">
        <title>A new beta-1,3-glucan-decomposing anaerobic bacterium isolated from anoxic soil subjected to biological soil disinfestation.</title>
        <authorList>
            <person name="Ueki A."/>
            <person name="Tonouchi A."/>
        </authorList>
    </citation>
    <scope>NUCLEOTIDE SEQUENCE [LARGE SCALE GENOMIC DNA]</scope>
    <source>
        <strain evidence="20 21">TW1</strain>
    </source>
</reference>
<evidence type="ECO:0000256" key="11">
    <source>
        <dbReference type="ARBA" id="ARBA00023125"/>
    </source>
</evidence>
<dbReference type="InterPro" id="IPR027417">
    <property type="entry name" value="P-loop_NTPase"/>
</dbReference>
<evidence type="ECO:0000256" key="4">
    <source>
        <dbReference type="ARBA" id="ARBA00022723"/>
    </source>
</evidence>
<dbReference type="SMART" id="SM00487">
    <property type="entry name" value="DEXDc"/>
    <property type="match status" value="1"/>
</dbReference>
<evidence type="ECO:0000256" key="6">
    <source>
        <dbReference type="ARBA" id="ARBA00022763"/>
    </source>
</evidence>
<dbReference type="PROSITE" id="PS51194">
    <property type="entry name" value="HELICASE_CTER"/>
    <property type="match status" value="1"/>
</dbReference>
<evidence type="ECO:0000313" key="20">
    <source>
        <dbReference type="EMBL" id="GFP74341.1"/>
    </source>
</evidence>
<evidence type="ECO:0000256" key="5">
    <source>
        <dbReference type="ARBA" id="ARBA00022741"/>
    </source>
</evidence>
<dbReference type="PROSITE" id="PS51192">
    <property type="entry name" value="HELICASE_ATP_BIND_1"/>
    <property type="match status" value="1"/>
</dbReference>
<dbReference type="RefSeq" id="WP_183275908.1">
    <property type="nucleotide sequence ID" value="NZ_BLZR01000001.1"/>
</dbReference>
<dbReference type="InterPro" id="IPR002121">
    <property type="entry name" value="HRDC_dom"/>
</dbReference>
<dbReference type="AlphaFoldDB" id="A0A6V8SBX1"/>
<dbReference type="InterPro" id="IPR044876">
    <property type="entry name" value="HRDC_dom_sf"/>
</dbReference>
<dbReference type="NCBIfam" id="TIGR00614">
    <property type="entry name" value="recQ_fam"/>
    <property type="match status" value="1"/>
</dbReference>
<dbReference type="Pfam" id="PF16124">
    <property type="entry name" value="RecQ_Zn_bind"/>
    <property type="match status" value="1"/>
</dbReference>
<dbReference type="Gene3D" id="3.40.50.300">
    <property type="entry name" value="P-loop containing nucleotide triphosphate hydrolases"/>
    <property type="match status" value="2"/>
</dbReference>
<evidence type="ECO:0000313" key="21">
    <source>
        <dbReference type="Proteomes" id="UP000580568"/>
    </source>
</evidence>
<dbReference type="Pfam" id="PF00270">
    <property type="entry name" value="DEAD"/>
    <property type="match status" value="1"/>
</dbReference>
<dbReference type="InterPro" id="IPR014001">
    <property type="entry name" value="Helicase_ATP-bd"/>
</dbReference>
<evidence type="ECO:0000256" key="7">
    <source>
        <dbReference type="ARBA" id="ARBA00022801"/>
    </source>
</evidence>
<comment type="cofactor">
    <cofactor evidence="1">
        <name>Mg(2+)</name>
        <dbReference type="ChEBI" id="CHEBI:18420"/>
    </cofactor>
</comment>
<dbReference type="SUPFAM" id="SSF46785">
    <property type="entry name" value="Winged helix' DNA-binding domain"/>
    <property type="match status" value="1"/>
</dbReference>
<dbReference type="SMART" id="SM00956">
    <property type="entry name" value="RQC"/>
    <property type="match status" value="1"/>
</dbReference>
<keyword evidence="7" id="KW-0378">Hydrolase</keyword>
<dbReference type="InterPro" id="IPR001650">
    <property type="entry name" value="Helicase_C-like"/>
</dbReference>
<keyword evidence="5" id="KW-0547">Nucleotide-binding</keyword>
<dbReference type="SMART" id="SM00490">
    <property type="entry name" value="HELICc"/>
    <property type="match status" value="1"/>
</dbReference>
<dbReference type="InterPro" id="IPR032284">
    <property type="entry name" value="RecQ_Zn-bd"/>
</dbReference>
<keyword evidence="4" id="KW-0479">Metal-binding</keyword>
<evidence type="ECO:0000259" key="18">
    <source>
        <dbReference type="PROSITE" id="PS51192"/>
    </source>
</evidence>
<evidence type="ECO:0000256" key="13">
    <source>
        <dbReference type="ARBA" id="ARBA00023204"/>
    </source>
</evidence>
<accession>A0A6V8SBX1</accession>
<dbReference type="GO" id="GO:0003677">
    <property type="term" value="F:DNA binding"/>
    <property type="evidence" value="ECO:0007669"/>
    <property type="project" value="UniProtKB-KW"/>
</dbReference>
<keyword evidence="9" id="KW-0862">Zinc</keyword>
<dbReference type="PROSITE" id="PS50967">
    <property type="entry name" value="HRDC"/>
    <property type="match status" value="1"/>
</dbReference>
<keyword evidence="10" id="KW-0067">ATP-binding</keyword>
<keyword evidence="14" id="KW-0413">Isomerase</keyword>
<dbReference type="GO" id="GO:0046872">
    <property type="term" value="F:metal ion binding"/>
    <property type="evidence" value="ECO:0007669"/>
    <property type="project" value="UniProtKB-KW"/>
</dbReference>
<dbReference type="EC" id="5.6.2.4" evidence="16"/>
<feature type="domain" description="Helicase ATP-binding" evidence="18">
    <location>
        <begin position="25"/>
        <end position="194"/>
    </location>
</feature>
<gene>
    <name evidence="20" type="ORF">bsdtw1_00389</name>
</gene>
<dbReference type="SUPFAM" id="SSF47819">
    <property type="entry name" value="HRDC-like"/>
    <property type="match status" value="1"/>
</dbReference>
<organism evidence="20 21">
    <name type="scientific">Clostridium fungisolvens</name>
    <dbReference type="NCBI Taxonomy" id="1604897"/>
    <lineage>
        <taxon>Bacteria</taxon>
        <taxon>Bacillati</taxon>
        <taxon>Bacillota</taxon>
        <taxon>Clostridia</taxon>
        <taxon>Eubacteriales</taxon>
        <taxon>Clostridiaceae</taxon>
        <taxon>Clostridium</taxon>
    </lineage>
</organism>
<dbReference type="Pfam" id="PF00570">
    <property type="entry name" value="HRDC"/>
    <property type="match status" value="1"/>
</dbReference>
<protein>
    <recommendedName>
        <fullName evidence="16">DNA helicase RecQ</fullName>
        <ecNumber evidence="16">5.6.2.4</ecNumber>
    </recommendedName>
</protein>
<dbReference type="GO" id="GO:0005524">
    <property type="term" value="F:ATP binding"/>
    <property type="evidence" value="ECO:0007669"/>
    <property type="project" value="UniProtKB-KW"/>
</dbReference>
<name>A0A6V8SBX1_9CLOT</name>
<evidence type="ECO:0000259" key="19">
    <source>
        <dbReference type="PROSITE" id="PS51194"/>
    </source>
</evidence>
<dbReference type="InterPro" id="IPR011545">
    <property type="entry name" value="DEAD/DEAH_box_helicase_dom"/>
</dbReference>
<dbReference type="GO" id="GO:0006310">
    <property type="term" value="P:DNA recombination"/>
    <property type="evidence" value="ECO:0007669"/>
    <property type="project" value="UniProtKB-UniRule"/>
</dbReference>
<comment type="caution">
    <text evidence="20">The sequence shown here is derived from an EMBL/GenBank/DDBJ whole genome shotgun (WGS) entry which is preliminary data.</text>
</comment>
<dbReference type="GO" id="GO:0043590">
    <property type="term" value="C:bacterial nucleoid"/>
    <property type="evidence" value="ECO:0007669"/>
    <property type="project" value="TreeGrafter"/>
</dbReference>
<evidence type="ECO:0000256" key="10">
    <source>
        <dbReference type="ARBA" id="ARBA00022840"/>
    </source>
</evidence>